<evidence type="ECO:0000259" key="2">
    <source>
        <dbReference type="Pfam" id="PF00582"/>
    </source>
</evidence>
<proteinExistence type="inferred from homology"/>
<comment type="similarity">
    <text evidence="1">Belongs to the universal stress protein A family.</text>
</comment>
<name>A0A7W9SNR0_ARMRO</name>
<protein>
    <submittedName>
        <fullName evidence="3">Nucleotide-binding universal stress UspA family protein</fullName>
    </submittedName>
</protein>
<dbReference type="InterPro" id="IPR006015">
    <property type="entry name" value="Universal_stress_UspA"/>
</dbReference>
<dbReference type="Gene3D" id="3.40.50.620">
    <property type="entry name" value="HUPs"/>
    <property type="match status" value="2"/>
</dbReference>
<dbReference type="InterPro" id="IPR014729">
    <property type="entry name" value="Rossmann-like_a/b/a_fold"/>
</dbReference>
<feature type="domain" description="UspA" evidence="2">
    <location>
        <begin position="2"/>
        <end position="140"/>
    </location>
</feature>
<feature type="domain" description="UspA" evidence="2">
    <location>
        <begin position="149"/>
        <end position="292"/>
    </location>
</feature>
<reference evidence="3 4" key="1">
    <citation type="submission" date="2020-08" db="EMBL/GenBank/DDBJ databases">
        <title>Genomic Encyclopedia of Type Strains, Phase IV (KMG-IV): sequencing the most valuable type-strain genomes for metagenomic binning, comparative biology and taxonomic classification.</title>
        <authorList>
            <person name="Goeker M."/>
        </authorList>
    </citation>
    <scope>NUCLEOTIDE SEQUENCE [LARGE SCALE GENOMIC DNA]</scope>
    <source>
        <strain evidence="3 4">DSM 23562</strain>
    </source>
</reference>
<dbReference type="InterPro" id="IPR006016">
    <property type="entry name" value="UspA"/>
</dbReference>
<dbReference type="PRINTS" id="PR01438">
    <property type="entry name" value="UNVRSLSTRESS"/>
</dbReference>
<dbReference type="EMBL" id="JACHGW010000001">
    <property type="protein sequence ID" value="MBB6049228.1"/>
    <property type="molecule type" value="Genomic_DNA"/>
</dbReference>
<dbReference type="PANTHER" id="PTHR46268:SF6">
    <property type="entry name" value="UNIVERSAL STRESS PROTEIN UP12"/>
    <property type="match status" value="1"/>
</dbReference>
<dbReference type="Pfam" id="PF00582">
    <property type="entry name" value="Usp"/>
    <property type="match status" value="2"/>
</dbReference>
<accession>A0A7W9SNR0</accession>
<dbReference type="AlphaFoldDB" id="A0A7W9SNR0"/>
<dbReference type="SUPFAM" id="SSF52402">
    <property type="entry name" value="Adenine nucleotide alpha hydrolases-like"/>
    <property type="match status" value="2"/>
</dbReference>
<evidence type="ECO:0000313" key="3">
    <source>
        <dbReference type="EMBL" id="MBB6049228.1"/>
    </source>
</evidence>
<sequence length="293" mass="31739">MHVLVGVDESESVEEISGWVESLRFANLTQEWMHVVPSQASTVWSLDPIVGANRTDQLEERLAGRMQRSLTERAEPRGETVKVRVRIGNQARELLNRADETRAELIAVRGSNKGGIAAFFLGSVARALVEGAEQSVLLTRGPIPQEPLKVLIATDHSEYMEKALARLSRWAPHGLGQLTLLHVLPPAYRAATDHLAQEIAHEVYGRPIQEVEEVTAKAATVLGKSLGLTEGAIDSRIARGSISEAIDTALAETGADLLILGAKGQTLLERLTLGSVSFRAVTTCHKSVLVLRG</sequence>
<evidence type="ECO:0000256" key="1">
    <source>
        <dbReference type="ARBA" id="ARBA00008791"/>
    </source>
</evidence>
<organism evidence="3 4">
    <name type="scientific">Armatimonas rosea</name>
    <dbReference type="NCBI Taxonomy" id="685828"/>
    <lineage>
        <taxon>Bacteria</taxon>
        <taxon>Bacillati</taxon>
        <taxon>Armatimonadota</taxon>
        <taxon>Armatimonadia</taxon>
        <taxon>Armatimonadales</taxon>
        <taxon>Armatimonadaceae</taxon>
        <taxon>Armatimonas</taxon>
    </lineage>
</organism>
<evidence type="ECO:0000313" key="4">
    <source>
        <dbReference type="Proteomes" id="UP000520814"/>
    </source>
</evidence>
<comment type="caution">
    <text evidence="3">The sequence shown here is derived from an EMBL/GenBank/DDBJ whole genome shotgun (WGS) entry which is preliminary data.</text>
</comment>
<keyword evidence="4" id="KW-1185">Reference proteome</keyword>
<dbReference type="Proteomes" id="UP000520814">
    <property type="component" value="Unassembled WGS sequence"/>
</dbReference>
<gene>
    <name evidence="3" type="ORF">HNQ39_000990</name>
</gene>
<dbReference type="RefSeq" id="WP_184192842.1">
    <property type="nucleotide sequence ID" value="NZ_JACHGW010000001.1"/>
</dbReference>
<dbReference type="PANTHER" id="PTHR46268">
    <property type="entry name" value="STRESS RESPONSE PROTEIN NHAX"/>
    <property type="match status" value="1"/>
</dbReference>
<dbReference type="CDD" id="cd00293">
    <property type="entry name" value="USP-like"/>
    <property type="match status" value="2"/>
</dbReference>